<sequence length="166" mass="18315">MLRTAFARSSLAMRSRVPMAFRFYSNNLTPDSPVTSYGADPTVRYTENHEWIAVHKDNVAFVGITKYAADALGDTTFVEVVETPTETEAQESIGSVESVKSASDLYSPVTGTVIEANEELVNSPGLVNEDPMGKAWFAKIQISNPAELDQLMDSDKYEAFLKENDH</sequence>
<evidence type="ECO:0000256" key="4">
    <source>
        <dbReference type="RuleBase" id="RU364055"/>
    </source>
</evidence>
<dbReference type="PANTHER" id="PTHR11715:SF3">
    <property type="entry name" value="GLYCINE CLEAVAGE SYSTEM H PROTEIN-RELATED"/>
    <property type="match status" value="1"/>
</dbReference>
<reference evidence="6 7" key="1">
    <citation type="submission" date="2017-04" db="EMBL/GenBank/DDBJ databases">
        <title>Genome sequencing of [Candida] sorbophila.</title>
        <authorList>
            <person name="Ahn J.O."/>
        </authorList>
    </citation>
    <scope>NUCLEOTIDE SEQUENCE [LARGE SCALE GENOMIC DNA]</scope>
    <source>
        <strain evidence="6 7">DS02</strain>
    </source>
</reference>
<proteinExistence type="inferred from homology"/>
<keyword evidence="4" id="KW-0496">Mitochondrion</keyword>
<feature type="modified residue" description="N6-lipoyllysine" evidence="3">
    <location>
        <position position="100"/>
    </location>
</feature>
<dbReference type="EMBL" id="NDIQ01000022">
    <property type="protein sequence ID" value="PRT56919.1"/>
    <property type="molecule type" value="Genomic_DNA"/>
</dbReference>
<dbReference type="RefSeq" id="XP_024666864.1">
    <property type="nucleotide sequence ID" value="XM_024811096.1"/>
</dbReference>
<evidence type="ECO:0000256" key="3">
    <source>
        <dbReference type="PIRSR" id="PIRSR617453-50"/>
    </source>
</evidence>
<dbReference type="InterPro" id="IPR017453">
    <property type="entry name" value="GCV_H_sub"/>
</dbReference>
<evidence type="ECO:0000313" key="6">
    <source>
        <dbReference type="EMBL" id="PRT56919.1"/>
    </source>
</evidence>
<dbReference type="STRING" id="45607.A0A2T0FPM7"/>
<dbReference type="HAMAP" id="MF_00272">
    <property type="entry name" value="GcvH"/>
    <property type="match status" value="1"/>
</dbReference>
<feature type="domain" description="Lipoyl-binding" evidence="5">
    <location>
        <begin position="59"/>
        <end position="141"/>
    </location>
</feature>
<dbReference type="Pfam" id="PF01597">
    <property type="entry name" value="GCV_H"/>
    <property type="match status" value="1"/>
</dbReference>
<dbReference type="NCBIfam" id="TIGR00527">
    <property type="entry name" value="gcvH"/>
    <property type="match status" value="1"/>
</dbReference>
<evidence type="ECO:0000256" key="2">
    <source>
        <dbReference type="ARBA" id="ARBA00022823"/>
    </source>
</evidence>
<dbReference type="InterPro" id="IPR011053">
    <property type="entry name" value="Single_hybrid_motif"/>
</dbReference>
<dbReference type="PANTHER" id="PTHR11715">
    <property type="entry name" value="GLYCINE CLEAVAGE SYSTEM H PROTEIN"/>
    <property type="match status" value="1"/>
</dbReference>
<comment type="cofactor">
    <cofactor evidence="4">
        <name>(R)-lipoate</name>
        <dbReference type="ChEBI" id="CHEBI:83088"/>
    </cofactor>
    <text evidence="4">Binds 1 lipoyl cofactor covalently.</text>
</comment>
<dbReference type="GeneID" id="36518287"/>
<dbReference type="SUPFAM" id="SSF51230">
    <property type="entry name" value="Single hybrid motif"/>
    <property type="match status" value="1"/>
</dbReference>
<name>A0A2T0FPM7_9ASCO</name>
<gene>
    <name evidence="6" type="ORF">B9G98_04539</name>
</gene>
<keyword evidence="2 3" id="KW-0450">Lipoyl</keyword>
<organism evidence="6 7">
    <name type="scientific">Wickerhamiella sorbophila</name>
    <dbReference type="NCBI Taxonomy" id="45607"/>
    <lineage>
        <taxon>Eukaryota</taxon>
        <taxon>Fungi</taxon>
        <taxon>Dikarya</taxon>
        <taxon>Ascomycota</taxon>
        <taxon>Saccharomycotina</taxon>
        <taxon>Dipodascomycetes</taxon>
        <taxon>Dipodascales</taxon>
        <taxon>Trichomonascaceae</taxon>
        <taxon>Wickerhamiella</taxon>
    </lineage>
</organism>
<dbReference type="Proteomes" id="UP000238350">
    <property type="component" value="Unassembled WGS sequence"/>
</dbReference>
<dbReference type="CDD" id="cd06848">
    <property type="entry name" value="GCS_H"/>
    <property type="match status" value="1"/>
</dbReference>
<accession>A0A2T0FPM7</accession>
<keyword evidence="4" id="KW-0809">Transit peptide</keyword>
<dbReference type="OrthoDB" id="10264154at2759"/>
<evidence type="ECO:0000313" key="7">
    <source>
        <dbReference type="Proteomes" id="UP000238350"/>
    </source>
</evidence>
<dbReference type="Gene3D" id="2.40.50.100">
    <property type="match status" value="1"/>
</dbReference>
<comment type="function">
    <text evidence="4">The H protein shuttles the methylamine group of glycine from the P protein to the T protein.</text>
</comment>
<dbReference type="PROSITE" id="PS50968">
    <property type="entry name" value="BIOTINYL_LIPOYL"/>
    <property type="match status" value="1"/>
</dbReference>
<evidence type="ECO:0000259" key="5">
    <source>
        <dbReference type="PROSITE" id="PS50968"/>
    </source>
</evidence>
<comment type="caution">
    <text evidence="6">The sequence shown here is derived from an EMBL/GenBank/DDBJ whole genome shotgun (WGS) entry which is preliminary data.</text>
</comment>
<dbReference type="NCBIfam" id="NF002270">
    <property type="entry name" value="PRK01202.1"/>
    <property type="match status" value="1"/>
</dbReference>
<protein>
    <recommendedName>
        <fullName evidence="4">Glycine cleavage system H protein</fullName>
    </recommendedName>
</protein>
<dbReference type="GO" id="GO:0019464">
    <property type="term" value="P:glycine decarboxylation via glycine cleavage system"/>
    <property type="evidence" value="ECO:0007669"/>
    <property type="project" value="UniProtKB-UniRule"/>
</dbReference>
<dbReference type="GO" id="GO:0005739">
    <property type="term" value="C:mitochondrion"/>
    <property type="evidence" value="ECO:0007669"/>
    <property type="project" value="UniProtKB-SubCell"/>
</dbReference>
<keyword evidence="7" id="KW-1185">Reference proteome</keyword>
<evidence type="ECO:0000256" key="1">
    <source>
        <dbReference type="ARBA" id="ARBA00009249"/>
    </source>
</evidence>
<dbReference type="AlphaFoldDB" id="A0A2T0FPM7"/>
<comment type="subcellular location">
    <subcellularLocation>
        <location evidence="4">Mitochondrion</location>
    </subcellularLocation>
</comment>
<comment type="subunit">
    <text evidence="4">The glycine cleavage system is composed of four proteins: P, T, L and H.</text>
</comment>
<dbReference type="GO" id="GO:0009249">
    <property type="term" value="P:protein lipoylation"/>
    <property type="evidence" value="ECO:0007669"/>
    <property type="project" value="TreeGrafter"/>
</dbReference>
<comment type="similarity">
    <text evidence="1 4">Belongs to the GcvH family.</text>
</comment>
<dbReference type="InterPro" id="IPR002930">
    <property type="entry name" value="GCV_H"/>
</dbReference>
<dbReference type="InterPro" id="IPR000089">
    <property type="entry name" value="Biotin_lipoyl"/>
</dbReference>
<dbReference type="InterPro" id="IPR033753">
    <property type="entry name" value="GCV_H/Fam206"/>
</dbReference>
<dbReference type="GO" id="GO:0005960">
    <property type="term" value="C:glycine cleavage complex"/>
    <property type="evidence" value="ECO:0007669"/>
    <property type="project" value="UniProtKB-UniRule"/>
</dbReference>